<evidence type="ECO:0000256" key="1">
    <source>
        <dbReference type="SAM" id="MobiDB-lite"/>
    </source>
</evidence>
<evidence type="ECO:0000313" key="4">
    <source>
        <dbReference type="Proteomes" id="UP000095751"/>
    </source>
</evidence>
<gene>
    <name evidence="3" type="ORF">FRACYDRAFT_155055</name>
</gene>
<dbReference type="SMART" id="SM00357">
    <property type="entry name" value="CSP"/>
    <property type="match status" value="1"/>
</dbReference>
<evidence type="ECO:0000313" key="3">
    <source>
        <dbReference type="EMBL" id="OEU13378.1"/>
    </source>
</evidence>
<dbReference type="SUPFAM" id="SSF50249">
    <property type="entry name" value="Nucleic acid-binding proteins"/>
    <property type="match status" value="1"/>
</dbReference>
<dbReference type="PANTHER" id="PTHR46565:SF20">
    <property type="entry name" value="COLD SHOCK DOMAIN-CONTAINING PROTEIN 4"/>
    <property type="match status" value="1"/>
</dbReference>
<dbReference type="PANTHER" id="PTHR46565">
    <property type="entry name" value="COLD SHOCK DOMAIN PROTEIN 2"/>
    <property type="match status" value="1"/>
</dbReference>
<dbReference type="Gene3D" id="2.40.50.140">
    <property type="entry name" value="Nucleic acid-binding proteins"/>
    <property type="match status" value="1"/>
</dbReference>
<dbReference type="GO" id="GO:0003676">
    <property type="term" value="F:nucleic acid binding"/>
    <property type="evidence" value="ECO:0007669"/>
    <property type="project" value="InterPro"/>
</dbReference>
<dbReference type="InterPro" id="IPR002059">
    <property type="entry name" value="CSP_DNA-bd"/>
</dbReference>
<dbReference type="OrthoDB" id="44272at2759"/>
<name>A0A1E7F5B4_9STRA</name>
<dbReference type="KEGG" id="fcy:FRACYDRAFT_155055"/>
<evidence type="ECO:0000259" key="2">
    <source>
        <dbReference type="PROSITE" id="PS51857"/>
    </source>
</evidence>
<sequence length="103" mass="11458">MSEKIKGVVKWFSNRKGFGFITPNGDNDQYTEDIFVHVTAIVVEPGRYRTLTDGFETEFEVVTDENGKYKAVNITSADGSLCPGSELNKKSKRSKKTTDENSG</sequence>
<proteinExistence type="predicted"/>
<protein>
    <submittedName>
        <fullName evidence="3">CSD-domain-containing protein</fullName>
    </submittedName>
</protein>
<dbReference type="PRINTS" id="PR00050">
    <property type="entry name" value="COLDSHOCK"/>
</dbReference>
<keyword evidence="4" id="KW-1185">Reference proteome</keyword>
<dbReference type="AlphaFoldDB" id="A0A1E7F5B4"/>
<feature type="non-terminal residue" evidence="3">
    <location>
        <position position="103"/>
    </location>
</feature>
<reference evidence="3 4" key="1">
    <citation type="submission" date="2016-09" db="EMBL/GenBank/DDBJ databases">
        <title>Extensive genetic diversity and differential bi-allelic expression allows diatom success in the polar Southern Ocean.</title>
        <authorList>
            <consortium name="DOE Joint Genome Institute"/>
            <person name="Mock T."/>
            <person name="Otillar R.P."/>
            <person name="Strauss J."/>
            <person name="Dupont C."/>
            <person name="Frickenhaus S."/>
            <person name="Maumus F."/>
            <person name="Mcmullan M."/>
            <person name="Sanges R."/>
            <person name="Schmutz J."/>
            <person name="Toseland A."/>
            <person name="Valas R."/>
            <person name="Veluchamy A."/>
            <person name="Ward B.J."/>
            <person name="Allen A."/>
            <person name="Barry K."/>
            <person name="Falciatore A."/>
            <person name="Ferrante M."/>
            <person name="Fortunato A.E."/>
            <person name="Gloeckner G."/>
            <person name="Gruber A."/>
            <person name="Hipkin R."/>
            <person name="Janech M."/>
            <person name="Kroth P."/>
            <person name="Leese F."/>
            <person name="Lindquist E."/>
            <person name="Lyon B.R."/>
            <person name="Martin J."/>
            <person name="Mayer C."/>
            <person name="Parker M."/>
            <person name="Quesneville H."/>
            <person name="Raymond J."/>
            <person name="Uhlig C."/>
            <person name="Valentin K.U."/>
            <person name="Worden A.Z."/>
            <person name="Armbrust E.V."/>
            <person name="Bowler C."/>
            <person name="Green B."/>
            <person name="Moulton V."/>
            <person name="Van Oosterhout C."/>
            <person name="Grigoriev I."/>
        </authorList>
    </citation>
    <scope>NUCLEOTIDE SEQUENCE [LARGE SCALE GENOMIC DNA]</scope>
    <source>
        <strain evidence="3 4">CCMP1102</strain>
    </source>
</reference>
<dbReference type="InParanoid" id="A0A1E7F5B4"/>
<dbReference type="InterPro" id="IPR011129">
    <property type="entry name" value="CSD"/>
</dbReference>
<organism evidence="3 4">
    <name type="scientific">Fragilariopsis cylindrus CCMP1102</name>
    <dbReference type="NCBI Taxonomy" id="635003"/>
    <lineage>
        <taxon>Eukaryota</taxon>
        <taxon>Sar</taxon>
        <taxon>Stramenopiles</taxon>
        <taxon>Ochrophyta</taxon>
        <taxon>Bacillariophyta</taxon>
        <taxon>Bacillariophyceae</taxon>
        <taxon>Bacillariophycidae</taxon>
        <taxon>Bacillariales</taxon>
        <taxon>Bacillariaceae</taxon>
        <taxon>Fragilariopsis</taxon>
    </lineage>
</organism>
<dbReference type="Proteomes" id="UP000095751">
    <property type="component" value="Unassembled WGS sequence"/>
</dbReference>
<accession>A0A1E7F5B4</accession>
<dbReference type="InterPro" id="IPR012340">
    <property type="entry name" value="NA-bd_OB-fold"/>
</dbReference>
<feature type="domain" description="CSD" evidence="2">
    <location>
        <begin position="4"/>
        <end position="76"/>
    </location>
</feature>
<dbReference type="Pfam" id="PF00313">
    <property type="entry name" value="CSD"/>
    <property type="match status" value="1"/>
</dbReference>
<feature type="region of interest" description="Disordered" evidence="1">
    <location>
        <begin position="79"/>
        <end position="103"/>
    </location>
</feature>
<dbReference type="CDD" id="cd04458">
    <property type="entry name" value="CSP_CDS"/>
    <property type="match status" value="1"/>
</dbReference>
<dbReference type="EMBL" id="KV784361">
    <property type="protein sequence ID" value="OEU13378.1"/>
    <property type="molecule type" value="Genomic_DNA"/>
</dbReference>
<dbReference type="PROSITE" id="PS51857">
    <property type="entry name" value="CSD_2"/>
    <property type="match status" value="1"/>
</dbReference>